<sequence length="145" mass="15517">MGLQVRLSSSTAQALCPPPPKRPPKAEDAVRNSPGEIARASSLPTGGIALGLSPDAAICAVVRRNMHAASERCNVLCGELCFMRCNASLESADSFVRAAARGTYWVAGTWAHLCSRRCDVATQQRASRQVCRLDMRLDGDATKTE</sequence>
<proteinExistence type="predicted"/>
<gene>
    <name evidence="2" type="ORF">CRHIZ90672A_00010136</name>
</gene>
<reference evidence="2" key="1">
    <citation type="submission" date="2021-10" db="EMBL/GenBank/DDBJ databases">
        <authorList>
            <person name="Piombo E."/>
        </authorList>
    </citation>
    <scope>NUCLEOTIDE SEQUENCE</scope>
</reference>
<dbReference type="EMBL" id="CABFNQ020000555">
    <property type="protein sequence ID" value="CAH0019419.1"/>
    <property type="molecule type" value="Genomic_DNA"/>
</dbReference>
<organism evidence="2 3">
    <name type="scientific">Clonostachys rhizophaga</name>
    <dbReference type="NCBI Taxonomy" id="160324"/>
    <lineage>
        <taxon>Eukaryota</taxon>
        <taxon>Fungi</taxon>
        <taxon>Dikarya</taxon>
        <taxon>Ascomycota</taxon>
        <taxon>Pezizomycotina</taxon>
        <taxon>Sordariomycetes</taxon>
        <taxon>Hypocreomycetidae</taxon>
        <taxon>Hypocreales</taxon>
        <taxon>Bionectriaceae</taxon>
        <taxon>Clonostachys</taxon>
    </lineage>
</organism>
<feature type="region of interest" description="Disordered" evidence="1">
    <location>
        <begin position="1"/>
        <end position="31"/>
    </location>
</feature>
<protein>
    <submittedName>
        <fullName evidence="2">Uncharacterized protein</fullName>
    </submittedName>
</protein>
<evidence type="ECO:0000313" key="2">
    <source>
        <dbReference type="EMBL" id="CAH0019419.1"/>
    </source>
</evidence>
<keyword evidence="3" id="KW-1185">Reference proteome</keyword>
<comment type="caution">
    <text evidence="2">The sequence shown here is derived from an EMBL/GenBank/DDBJ whole genome shotgun (WGS) entry which is preliminary data.</text>
</comment>
<dbReference type="Proteomes" id="UP000696573">
    <property type="component" value="Unassembled WGS sequence"/>
</dbReference>
<feature type="compositionally biased region" description="Polar residues" evidence="1">
    <location>
        <begin position="1"/>
        <end position="13"/>
    </location>
</feature>
<evidence type="ECO:0000256" key="1">
    <source>
        <dbReference type="SAM" id="MobiDB-lite"/>
    </source>
</evidence>
<accession>A0A9N9YHV3</accession>
<dbReference type="AlphaFoldDB" id="A0A9N9YHV3"/>
<evidence type="ECO:0000313" key="3">
    <source>
        <dbReference type="Proteomes" id="UP000696573"/>
    </source>
</evidence>
<name>A0A9N9YHV3_9HYPO</name>